<dbReference type="GO" id="GO:0009063">
    <property type="term" value="P:amino acid catabolic process"/>
    <property type="evidence" value="ECO:0007669"/>
    <property type="project" value="TreeGrafter"/>
</dbReference>
<gene>
    <name evidence="3" type="ORF">GSTUAT00007742001</name>
</gene>
<name>A0A292PNV0_9PEZI</name>
<keyword evidence="4" id="KW-1185">Reference proteome</keyword>
<dbReference type="InterPro" id="IPR002937">
    <property type="entry name" value="Amino_oxidase"/>
</dbReference>
<dbReference type="SUPFAM" id="SSF54373">
    <property type="entry name" value="FAD-linked reductases, C-terminal domain"/>
    <property type="match status" value="1"/>
</dbReference>
<organism evidence="3 4">
    <name type="scientific">Tuber aestivum</name>
    <name type="common">summer truffle</name>
    <dbReference type="NCBI Taxonomy" id="59557"/>
    <lineage>
        <taxon>Eukaryota</taxon>
        <taxon>Fungi</taxon>
        <taxon>Dikarya</taxon>
        <taxon>Ascomycota</taxon>
        <taxon>Pezizomycotina</taxon>
        <taxon>Pezizomycetes</taxon>
        <taxon>Pezizales</taxon>
        <taxon>Tuberaceae</taxon>
        <taxon>Tuber</taxon>
    </lineage>
</organism>
<evidence type="ECO:0000259" key="2">
    <source>
        <dbReference type="Pfam" id="PF01593"/>
    </source>
</evidence>
<dbReference type="Gene3D" id="3.90.660.10">
    <property type="match status" value="1"/>
</dbReference>
<protein>
    <recommendedName>
        <fullName evidence="2">Amine oxidase domain-containing protein</fullName>
    </recommendedName>
</protein>
<dbReference type="InterPro" id="IPR050281">
    <property type="entry name" value="Flavin_monoamine_oxidase"/>
</dbReference>
<feature type="domain" description="Amine oxidase" evidence="2">
    <location>
        <begin position="205"/>
        <end position="679"/>
    </location>
</feature>
<keyword evidence="1" id="KW-0732">Signal</keyword>
<dbReference type="PANTHER" id="PTHR10742">
    <property type="entry name" value="FLAVIN MONOAMINE OXIDASE"/>
    <property type="match status" value="1"/>
</dbReference>
<dbReference type="Proteomes" id="UP001412239">
    <property type="component" value="Unassembled WGS sequence"/>
</dbReference>
<evidence type="ECO:0000256" key="1">
    <source>
        <dbReference type="SAM" id="SignalP"/>
    </source>
</evidence>
<evidence type="ECO:0000313" key="3">
    <source>
        <dbReference type="EMBL" id="CUS08160.1"/>
    </source>
</evidence>
<feature type="chain" id="PRO_5013239875" description="Amine oxidase domain-containing protein" evidence="1">
    <location>
        <begin position="28"/>
        <end position="708"/>
    </location>
</feature>
<dbReference type="EMBL" id="LN891145">
    <property type="protein sequence ID" value="CUS08160.1"/>
    <property type="molecule type" value="Genomic_DNA"/>
</dbReference>
<proteinExistence type="predicted"/>
<dbReference type="GO" id="GO:0001716">
    <property type="term" value="F:L-amino-acid oxidase activity"/>
    <property type="evidence" value="ECO:0007669"/>
    <property type="project" value="TreeGrafter"/>
</dbReference>
<dbReference type="Gene3D" id="1.20.1440.240">
    <property type="match status" value="1"/>
</dbReference>
<dbReference type="PANTHER" id="PTHR10742:SF342">
    <property type="entry name" value="AMINE OXIDASE"/>
    <property type="match status" value="1"/>
</dbReference>
<dbReference type="SUPFAM" id="SSF51905">
    <property type="entry name" value="FAD/NAD(P)-binding domain"/>
    <property type="match status" value="1"/>
</dbReference>
<dbReference type="AlphaFoldDB" id="A0A292PNV0"/>
<sequence length="708" mass="78690">MTKSILFSVLLAAASSIAASPAPGSSAHPIGLEVRTPINTGLVNVHLTRRSPLSDGVEYTYGSCSAFTFRDSHHFVSSTAPGDIAADRLLWKVPEDAPPGGCISAWAANGGGLLGRSLPLDVQAGLKKRNLAKREINPIKMDNSSGIDTTGPWFDGVKLLKDKEVPPIVIEELKKKSESPCAGTSCDGEALVPPLNQIGILGAGMSGLMTGLLLDSQGFHNWEITEASHRLGGRVKTQYFAGGPTTNDYQYQEMGPMRFPRSIKYAGTNETLTIRDHHIVFQLADYLNKKNKNDRDLAVKFITWIQTNPNTRSYFEGIRKPDGSIPTLAETQADPSLNPAPITDPSYKEVEEKLTELLGTKEKMAELANNVYRAHKKTVDEGWDDFSEFEYIHTLLGASLNVTDLVLGSAEAIPQSFWNDYMDNVYFSATDWATIDHGLNRLPLAFGPTVEDRVRFGRRVDKIDYSKSANKVRFSWRKNFRDRDYLTAEYDYALVAAPFSIVRKLRIPRFSSVLGRAINRLGYISACKVAVQFKTRFWEHLDPPILGGCTTTDIPLIQRYCYPSYNLNGTGPGVLLASYNFAGEADRSVSFSDDEHIEHVMAAMEEIHGPVVRQQFMRAERVCWALDGFEAASWAEPLIGQHKLYIPSYFNVENNIIFVGEHTSYTHAWVASALESAVRGTVQLFLEWGLVDEAKNITETWMGRWITV</sequence>
<evidence type="ECO:0000313" key="4">
    <source>
        <dbReference type="Proteomes" id="UP001412239"/>
    </source>
</evidence>
<dbReference type="InterPro" id="IPR036188">
    <property type="entry name" value="FAD/NAD-bd_sf"/>
</dbReference>
<dbReference type="Gene3D" id="3.50.50.60">
    <property type="entry name" value="FAD/NAD(P)-binding domain"/>
    <property type="match status" value="1"/>
</dbReference>
<reference evidence="3" key="1">
    <citation type="submission" date="2015-10" db="EMBL/GenBank/DDBJ databases">
        <authorList>
            <person name="Regsiter A."/>
            <person name="william w."/>
        </authorList>
    </citation>
    <scope>NUCLEOTIDE SEQUENCE</scope>
    <source>
        <strain evidence="3">Montdore</strain>
    </source>
</reference>
<feature type="signal peptide" evidence="1">
    <location>
        <begin position="1"/>
        <end position="27"/>
    </location>
</feature>
<dbReference type="Pfam" id="PF01593">
    <property type="entry name" value="Amino_oxidase"/>
    <property type="match status" value="1"/>
</dbReference>
<accession>A0A292PNV0</accession>